<dbReference type="OrthoDB" id="5977668at2759"/>
<dbReference type="Proteomes" id="UP000799766">
    <property type="component" value="Unassembled WGS sequence"/>
</dbReference>
<dbReference type="Pfam" id="PF01593">
    <property type="entry name" value="Amino_oxidase"/>
    <property type="match status" value="1"/>
</dbReference>
<reference evidence="2" key="1">
    <citation type="journal article" date="2020" name="Stud. Mycol.">
        <title>101 Dothideomycetes genomes: a test case for predicting lifestyles and emergence of pathogens.</title>
        <authorList>
            <person name="Haridas S."/>
            <person name="Albert R."/>
            <person name="Binder M."/>
            <person name="Bloem J."/>
            <person name="Labutti K."/>
            <person name="Salamov A."/>
            <person name="Andreopoulos B."/>
            <person name="Baker S."/>
            <person name="Barry K."/>
            <person name="Bills G."/>
            <person name="Bluhm B."/>
            <person name="Cannon C."/>
            <person name="Castanera R."/>
            <person name="Culley D."/>
            <person name="Daum C."/>
            <person name="Ezra D."/>
            <person name="Gonzalez J."/>
            <person name="Henrissat B."/>
            <person name="Kuo A."/>
            <person name="Liang C."/>
            <person name="Lipzen A."/>
            <person name="Lutzoni F."/>
            <person name="Magnuson J."/>
            <person name="Mondo S."/>
            <person name="Nolan M."/>
            <person name="Ohm R."/>
            <person name="Pangilinan J."/>
            <person name="Park H.-J."/>
            <person name="Ramirez L."/>
            <person name="Alfaro M."/>
            <person name="Sun H."/>
            <person name="Tritt A."/>
            <person name="Yoshinaga Y."/>
            <person name="Zwiers L.-H."/>
            <person name="Turgeon B."/>
            <person name="Goodwin S."/>
            <person name="Spatafora J."/>
            <person name="Crous P."/>
            <person name="Grigoriev I."/>
        </authorList>
    </citation>
    <scope>NUCLEOTIDE SEQUENCE</scope>
    <source>
        <strain evidence="2">ATCC 16933</strain>
    </source>
</reference>
<dbReference type="EMBL" id="MU001673">
    <property type="protein sequence ID" value="KAF2460633.1"/>
    <property type="molecule type" value="Genomic_DNA"/>
</dbReference>
<feature type="domain" description="Amine oxidase" evidence="1">
    <location>
        <begin position="13"/>
        <end position="331"/>
    </location>
</feature>
<dbReference type="Gene3D" id="3.50.50.60">
    <property type="entry name" value="FAD/NAD(P)-binding domain"/>
    <property type="match status" value="1"/>
</dbReference>
<proteinExistence type="predicted"/>
<dbReference type="SUPFAM" id="SSF51905">
    <property type="entry name" value="FAD/NAD(P)-binding domain"/>
    <property type="match status" value="1"/>
</dbReference>
<name>A0A6A6PB42_9PEZI</name>
<dbReference type="InterPro" id="IPR002937">
    <property type="entry name" value="Amino_oxidase"/>
</dbReference>
<evidence type="ECO:0000259" key="1">
    <source>
        <dbReference type="Pfam" id="PF01593"/>
    </source>
</evidence>
<dbReference type="AlphaFoldDB" id="A0A6A6PB42"/>
<evidence type="ECO:0000313" key="3">
    <source>
        <dbReference type="Proteomes" id="UP000799766"/>
    </source>
</evidence>
<dbReference type="PANTHER" id="PTHR42923:SF17">
    <property type="entry name" value="AMINE OXIDASE DOMAIN-CONTAINING PROTEIN"/>
    <property type="match status" value="1"/>
</dbReference>
<dbReference type="Gene3D" id="3.30.70.1990">
    <property type="match status" value="1"/>
</dbReference>
<dbReference type="PANTHER" id="PTHR42923">
    <property type="entry name" value="PROTOPORPHYRINOGEN OXIDASE"/>
    <property type="match status" value="1"/>
</dbReference>
<dbReference type="InterPro" id="IPR050464">
    <property type="entry name" value="Zeta_carotene_desat/Oxidored"/>
</dbReference>
<protein>
    <submittedName>
        <fullName evidence="2">Amine oxidase-like protein</fullName>
    </submittedName>
</protein>
<sequence>MGPKRIAVVGSGVSGLGAVWALKTTPYEVHLYEAADRLGGHTNTVVFKHNGLETPVDTGFIVLNTATYPNFIRFLKQEGIETIPSEMTFGVTRDEGRFEWSGTSLSAIFAQRSNLLRPSFWRMIFDVVRFNYFALDLLRQEADLVGLGREDDVQLASLREWSIGEYLEREGYSTSFRDDYLLPMTACVWSTGPEKCALEFPVLTLVRFLWNHHLLNTISERPPWLTIRGCSREYITAIMKGVPGERVHVSAEVKSVRNNAVGKVVLCLDDKEEIFDNVILACHGDQALNLIFSSATTAEKEILGKFKTTRNVAYLHSDNTFMPRRRVAWSAWNYTTNSSDNSASGSNMQAKSVESVSLTYNMNILQSIPTSKYGDILVTLNPLRKPNPKLTQGMYPYRHPLYNHEAVRAQDALRTIQENRGISYAGAWTGYGFHEDGFISGLRAATQLGAKLPWELVDNKCLRGKRPETSPKDVRVRVIILLFFFALRLGDLAWFIATLPLRVLSLLWSMTTSPLRKGKLA</sequence>
<accession>A0A6A6PB42</accession>
<keyword evidence="3" id="KW-1185">Reference proteome</keyword>
<dbReference type="Gene3D" id="1.10.405.20">
    <property type="match status" value="1"/>
</dbReference>
<dbReference type="FunFam" id="1.10.405.20:FF:000001">
    <property type="entry name" value="Amine oxidase"/>
    <property type="match status" value="1"/>
</dbReference>
<evidence type="ECO:0000313" key="2">
    <source>
        <dbReference type="EMBL" id="KAF2460633.1"/>
    </source>
</evidence>
<dbReference type="InterPro" id="IPR036188">
    <property type="entry name" value="FAD/NAD-bd_sf"/>
</dbReference>
<dbReference type="GO" id="GO:0016491">
    <property type="term" value="F:oxidoreductase activity"/>
    <property type="evidence" value="ECO:0007669"/>
    <property type="project" value="InterPro"/>
</dbReference>
<organism evidence="2 3">
    <name type="scientific">Lineolata rhizophorae</name>
    <dbReference type="NCBI Taxonomy" id="578093"/>
    <lineage>
        <taxon>Eukaryota</taxon>
        <taxon>Fungi</taxon>
        <taxon>Dikarya</taxon>
        <taxon>Ascomycota</taxon>
        <taxon>Pezizomycotina</taxon>
        <taxon>Dothideomycetes</taxon>
        <taxon>Dothideomycetes incertae sedis</taxon>
        <taxon>Lineolatales</taxon>
        <taxon>Lineolataceae</taxon>
        <taxon>Lineolata</taxon>
    </lineage>
</organism>
<gene>
    <name evidence="2" type="ORF">BDY21DRAFT_335953</name>
</gene>